<evidence type="ECO:0000256" key="1">
    <source>
        <dbReference type="SAM" id="MobiDB-lite"/>
    </source>
</evidence>
<gene>
    <name evidence="2" type="ORF">H9867_08655</name>
</gene>
<dbReference type="Proteomes" id="UP000824189">
    <property type="component" value="Unassembled WGS sequence"/>
</dbReference>
<reference evidence="2" key="1">
    <citation type="journal article" date="2021" name="PeerJ">
        <title>Extensive microbial diversity within the chicken gut microbiome revealed by metagenomics and culture.</title>
        <authorList>
            <person name="Gilroy R."/>
            <person name="Ravi A."/>
            <person name="Getino M."/>
            <person name="Pursley I."/>
            <person name="Horton D.L."/>
            <person name="Alikhan N.F."/>
            <person name="Baker D."/>
            <person name="Gharbi K."/>
            <person name="Hall N."/>
            <person name="Watson M."/>
            <person name="Adriaenssens E.M."/>
            <person name="Foster-Nyarko E."/>
            <person name="Jarju S."/>
            <person name="Secka A."/>
            <person name="Antonio M."/>
            <person name="Oren A."/>
            <person name="Chaudhuri R.R."/>
            <person name="La Ragione R."/>
            <person name="Hildebrand F."/>
            <person name="Pallen M.J."/>
        </authorList>
    </citation>
    <scope>NUCLEOTIDE SEQUENCE</scope>
    <source>
        <strain evidence="2">4376</strain>
    </source>
</reference>
<protein>
    <submittedName>
        <fullName evidence="2">Uncharacterized protein</fullName>
    </submittedName>
</protein>
<proteinExistence type="predicted"/>
<dbReference type="AlphaFoldDB" id="A0A9D1RZR4"/>
<feature type="compositionally biased region" description="Polar residues" evidence="1">
    <location>
        <begin position="147"/>
        <end position="159"/>
    </location>
</feature>
<evidence type="ECO:0000313" key="2">
    <source>
        <dbReference type="EMBL" id="HIW96530.1"/>
    </source>
</evidence>
<dbReference type="EMBL" id="DXFZ01000106">
    <property type="protein sequence ID" value="HIW96530.1"/>
    <property type="molecule type" value="Genomic_DNA"/>
</dbReference>
<evidence type="ECO:0000313" key="3">
    <source>
        <dbReference type="Proteomes" id="UP000824189"/>
    </source>
</evidence>
<sequence length="333" mass="35363">MMPTIKAKGRSVAAFLVTLKESNAPVLPCELVGIRTKSLACVLTAVTLCCGTVACSSDSGDAPQAAEVTVPGVSVSLEQVGQAPREPLVWFSDESEQQVLFSATQGLEQETKGEGAERQAESLPYDEVTMELPLVAQASTDGEERTSTVTVGKPSGTNAERNEDIASAEGFTMTTTQSNDGRAKSRTFQAPEAATDSARASVETALTQMNDFPLVFPTEPIGPGAQWTVANRVEEGVSMLQEVTYTLMERQGQAVSLKVEVQRKPAVTSLSDTDLEVMDISSTSSGQLHLDLNLAVPVRGNIDVTTTVTYGKEDSPVRVLQTSTSKSTWAPRG</sequence>
<feature type="region of interest" description="Disordered" evidence="1">
    <location>
        <begin position="175"/>
        <end position="195"/>
    </location>
</feature>
<reference evidence="2" key="2">
    <citation type="submission" date="2021-04" db="EMBL/GenBank/DDBJ databases">
        <authorList>
            <person name="Gilroy R."/>
        </authorList>
    </citation>
    <scope>NUCLEOTIDE SEQUENCE</scope>
    <source>
        <strain evidence="2">4376</strain>
    </source>
</reference>
<name>A0A9D1RZR4_9CORY</name>
<accession>A0A9D1RZR4</accession>
<organism evidence="2 3">
    <name type="scientific">Candidatus Corynebacterium gallistercoris</name>
    <dbReference type="NCBI Taxonomy" id="2838530"/>
    <lineage>
        <taxon>Bacteria</taxon>
        <taxon>Bacillati</taxon>
        <taxon>Actinomycetota</taxon>
        <taxon>Actinomycetes</taxon>
        <taxon>Mycobacteriales</taxon>
        <taxon>Corynebacteriaceae</taxon>
        <taxon>Corynebacterium</taxon>
    </lineage>
</organism>
<dbReference type="Pfam" id="PF19777">
    <property type="entry name" value="DUF6263"/>
    <property type="match status" value="1"/>
</dbReference>
<comment type="caution">
    <text evidence="2">The sequence shown here is derived from an EMBL/GenBank/DDBJ whole genome shotgun (WGS) entry which is preliminary data.</text>
</comment>
<feature type="region of interest" description="Disordered" evidence="1">
    <location>
        <begin position="139"/>
        <end position="160"/>
    </location>
</feature>
<dbReference type="InterPro" id="IPR046230">
    <property type="entry name" value="DUF6263"/>
</dbReference>